<feature type="region of interest" description="Disordered" evidence="3">
    <location>
        <begin position="613"/>
        <end position="640"/>
    </location>
</feature>
<feature type="compositionally biased region" description="Polar residues" evidence="3">
    <location>
        <begin position="447"/>
        <end position="462"/>
    </location>
</feature>
<dbReference type="PROSITE" id="PS50877">
    <property type="entry name" value="GOLOCO"/>
    <property type="match status" value="1"/>
</dbReference>
<dbReference type="GO" id="GO:0051056">
    <property type="term" value="P:regulation of small GTPase mediated signal transduction"/>
    <property type="evidence" value="ECO:0007669"/>
    <property type="project" value="InterPro"/>
</dbReference>
<dbReference type="PANTHER" id="PTHR15711">
    <property type="entry name" value="RAP GTPASE-ACTIVATING PROTEIN"/>
    <property type="match status" value="1"/>
</dbReference>
<evidence type="ECO:0000259" key="4">
    <source>
        <dbReference type="PROSITE" id="PS50085"/>
    </source>
</evidence>
<evidence type="ECO:0000256" key="1">
    <source>
        <dbReference type="ARBA" id="ARBA00022468"/>
    </source>
</evidence>
<proteinExistence type="predicted"/>
<dbReference type="Gene3D" id="6.10.140.210">
    <property type="match status" value="1"/>
</dbReference>
<dbReference type="GO" id="GO:0016020">
    <property type="term" value="C:membrane"/>
    <property type="evidence" value="ECO:0007669"/>
    <property type="project" value="TreeGrafter"/>
</dbReference>
<dbReference type="InterPro" id="IPR000331">
    <property type="entry name" value="Rap/Ran_GAP_dom"/>
</dbReference>
<evidence type="ECO:0000256" key="3">
    <source>
        <dbReference type="SAM" id="MobiDB-lite"/>
    </source>
</evidence>
<keyword evidence="1 2" id="KW-0343">GTPase activation</keyword>
<protein>
    <submittedName>
        <fullName evidence="5">RAP1 GTPase activating protein</fullName>
    </submittedName>
</protein>
<feature type="compositionally biased region" description="Low complexity" evidence="3">
    <location>
        <begin position="613"/>
        <end position="627"/>
    </location>
</feature>
<feature type="compositionally biased region" description="Acidic residues" evidence="3">
    <location>
        <begin position="577"/>
        <end position="588"/>
    </location>
</feature>
<evidence type="ECO:0000313" key="6">
    <source>
        <dbReference type="Proteomes" id="UP000001073"/>
    </source>
</evidence>
<dbReference type="Pfam" id="PF02145">
    <property type="entry name" value="Rap_GAP"/>
    <property type="match status" value="1"/>
</dbReference>
<dbReference type="Gene3D" id="3.40.50.11210">
    <property type="entry name" value="Rap/Ran-GAP"/>
    <property type="match status" value="2"/>
</dbReference>
<dbReference type="PANTHER" id="PTHR15711:SF3">
    <property type="entry name" value="RAP1 GTPASE-ACTIVATING PROTEIN 1"/>
    <property type="match status" value="1"/>
</dbReference>
<dbReference type="Pfam" id="PF02188">
    <property type="entry name" value="GoLoco"/>
    <property type="match status" value="1"/>
</dbReference>
<dbReference type="Pfam" id="PF21022">
    <property type="entry name" value="Rap-GAP_dimer"/>
    <property type="match status" value="1"/>
</dbReference>
<dbReference type="InterPro" id="IPR050989">
    <property type="entry name" value="Rap1_Ran_GAP"/>
</dbReference>
<gene>
    <name evidence="5" type="primary">RAP1GAP</name>
</gene>
<dbReference type="GO" id="GO:0005096">
    <property type="term" value="F:GTPase activator activity"/>
    <property type="evidence" value="ECO:0007669"/>
    <property type="project" value="UniProtKB-UniRule"/>
</dbReference>
<dbReference type="EMBL" id="ADFV01066747">
    <property type="status" value="NOT_ANNOTATED_CDS"/>
    <property type="molecule type" value="Genomic_DNA"/>
</dbReference>
<feature type="compositionally biased region" description="Low complexity" evidence="3">
    <location>
        <begin position="564"/>
        <end position="576"/>
    </location>
</feature>
<dbReference type="SUPFAM" id="SSF111347">
    <property type="entry name" value="Rap/Ran-GAP"/>
    <property type="match status" value="1"/>
</dbReference>
<organism evidence="5 6">
    <name type="scientific">Nomascus leucogenys</name>
    <name type="common">Northern white-cheeked gibbon</name>
    <name type="synonym">Hylobates leucogenys</name>
    <dbReference type="NCBI Taxonomy" id="61853"/>
    <lineage>
        <taxon>Eukaryota</taxon>
        <taxon>Metazoa</taxon>
        <taxon>Chordata</taxon>
        <taxon>Craniata</taxon>
        <taxon>Vertebrata</taxon>
        <taxon>Euteleostomi</taxon>
        <taxon>Mammalia</taxon>
        <taxon>Eutheria</taxon>
        <taxon>Euarchontoglires</taxon>
        <taxon>Primates</taxon>
        <taxon>Haplorrhini</taxon>
        <taxon>Catarrhini</taxon>
        <taxon>Hylobatidae</taxon>
        <taxon>Nomascus</taxon>
    </lineage>
</organism>
<feature type="domain" description="Rap-GAP" evidence="4">
    <location>
        <begin position="230"/>
        <end position="394"/>
    </location>
</feature>
<name>A0A2I3HI41_NOMLE</name>
<feature type="region of interest" description="Disordered" evidence="3">
    <location>
        <begin position="439"/>
        <end position="601"/>
    </location>
</feature>
<dbReference type="EMBL" id="ADFV01066744">
    <property type="status" value="NOT_ANNOTATED_CDS"/>
    <property type="molecule type" value="Genomic_DNA"/>
</dbReference>
<feature type="compositionally biased region" description="Polar residues" evidence="3">
    <location>
        <begin position="532"/>
        <end position="546"/>
    </location>
</feature>
<dbReference type="EMBL" id="ADFV01066746">
    <property type="status" value="NOT_ANNOTATED_CDS"/>
    <property type="molecule type" value="Genomic_DNA"/>
</dbReference>
<dbReference type="AlphaFoldDB" id="A0A2I3HI41"/>
<reference evidence="5" key="2">
    <citation type="submission" date="2025-08" db="UniProtKB">
        <authorList>
            <consortium name="Ensembl"/>
        </authorList>
    </citation>
    <scope>IDENTIFICATION</scope>
</reference>
<dbReference type="EMBL" id="ADFV01066743">
    <property type="status" value="NOT_ANNOTATED_CDS"/>
    <property type="molecule type" value="Genomic_DNA"/>
</dbReference>
<dbReference type="PROSITE" id="PS50085">
    <property type="entry name" value="RAPGAP"/>
    <property type="match status" value="1"/>
</dbReference>
<dbReference type="Ensembl" id="ENSNLET00000055058.1">
    <property type="protein sequence ID" value="ENSNLEP00000043167.1"/>
    <property type="gene ID" value="ENSNLEG00000008052.3"/>
</dbReference>
<sequence length="660" mass="73393">VDKSFTSRRSVWRSDGQNQHFPQALDLSRVNLVPSYTPSLYPKNTDLFEMIEKMQGSRMDEQRCSFPPPLKTEEDYIPYPSVHEVLGREGPFPLILLPQFGGYWIEGTNHEITSIPETEPLQSPTTKVKLECNPTARIYRKHFLGKEHFNYYSLDTALGHLVFSLKYDVIGDQEHLRLLLRTKCRTYHDVIPISCLTEFPNVVQMAKLVCEDVNVDRFYPVLYPKASRLIVTFDEHVISNNFKFGVIYQKLGQTSEEELFSTNEESPAFVEFLEFLGQKVKLQDFKGFRGGLDVTHGQTGTESVYCNFRNKEIMFHVSTKLPYTEGDAQQVSVTARDDVPFFGPPLPDPAVFRKGPEFQEFLLTKLINAEYACYKAEKFAKLEERTRAALLETLYEELHIHSQSMMGLGGDEDKMENGSGGGGFFESFKRVIRSRSQSMDAMGLSNKKPNTVSTSHSGSFAPNNPDLAKAAGISLIVPGKSPTRKKSGPFGSRRSSAIGIENIQEVQEKRESPPAGQKTPDSGHVSQEPKSENSSTQSSPEMPTTKNRAETAAQRAEVLKDFSRSSSSASSFASVVEETEGVDGEDTGLESVSSSGTPHKRDSFIYSTWLEDSVSTTSGGSSPGPSRSPHPDAGKLGDPACPEIKIQLEASEQHMPQLGC</sequence>
<dbReference type="GeneTree" id="ENSGT00940000156138"/>
<dbReference type="Proteomes" id="UP000001073">
    <property type="component" value="Chromosome 24"/>
</dbReference>
<dbReference type="GO" id="GO:0005737">
    <property type="term" value="C:cytoplasm"/>
    <property type="evidence" value="ECO:0007669"/>
    <property type="project" value="TreeGrafter"/>
</dbReference>
<evidence type="ECO:0000313" key="5">
    <source>
        <dbReference type="Ensembl" id="ENSNLEP00000043167.1"/>
    </source>
</evidence>
<dbReference type="EMBL" id="ADFV01066745">
    <property type="status" value="NOT_ANNOTATED_CDS"/>
    <property type="molecule type" value="Genomic_DNA"/>
</dbReference>
<keyword evidence="6" id="KW-1185">Reference proteome</keyword>
<dbReference type="InterPro" id="IPR003109">
    <property type="entry name" value="GoLoco_motif"/>
</dbReference>
<accession>A0A2I3HI41</accession>
<evidence type="ECO:0000256" key="2">
    <source>
        <dbReference type="PROSITE-ProRule" id="PRU00165"/>
    </source>
</evidence>
<reference evidence="5 6" key="1">
    <citation type="submission" date="2012-10" db="EMBL/GenBank/DDBJ databases">
        <authorList>
            <consortium name="Gibbon Genome Sequencing Consortium"/>
        </authorList>
    </citation>
    <scope>NUCLEOTIDE SEQUENCE [LARGE SCALE GENOMIC DNA]</scope>
</reference>
<dbReference type="InterPro" id="IPR035974">
    <property type="entry name" value="Rap/Ran-GAP_sf"/>
</dbReference>
<reference evidence="5" key="3">
    <citation type="submission" date="2025-09" db="UniProtKB">
        <authorList>
            <consortium name="Ensembl"/>
        </authorList>
    </citation>
    <scope>IDENTIFICATION</scope>
</reference>
<dbReference type="SMART" id="SM00390">
    <property type="entry name" value="GoLoco"/>
    <property type="match status" value="1"/>
</dbReference>